<dbReference type="RefSeq" id="WP_129027503.1">
    <property type="nucleotide sequence ID" value="NZ_SDHY01000005.1"/>
</dbReference>
<name>A0A4Q1BYV6_9BACT</name>
<sequence>MENEKGIQFFHLYRKDLINFFKKGVKKKIINVNKIEATWLPISNSCFEHISPGFIKNLFSVYLPNLLFIIFKKPVIKKIESAKPDIIHLNSVVLLPLVQYILESESLKTCKIILHVRELVNLENIFIFKSSLNHISRFVCIDYAVASRIMNSGLEIDQNKLFIQQNPFEAQTKLRPDLNKYFNSEKIIFSIAGVIGKDKGVEFVCESFFKSKIENVELLIIGKINNYATIIQEKYKNNNNIIWTDEIDSLFDSGAFSYINCLIRGENQFCTGRTVYESLFSGGMVLLPGYEKDLQNDYFLKKFSNQVFFYNPRNFESFNFELKKIVKLIKKNGVFNKRIAKSNYDEYAQFFINFYKELQFL</sequence>
<dbReference type="OrthoDB" id="596635at2"/>
<gene>
    <name evidence="1" type="ORF">ESB04_09525</name>
</gene>
<evidence type="ECO:0000313" key="2">
    <source>
        <dbReference type="Proteomes" id="UP000289455"/>
    </source>
</evidence>
<reference evidence="1 2" key="1">
    <citation type="submission" date="2019-01" db="EMBL/GenBank/DDBJ databases">
        <title>Cytophagaceae bacterium strain CAR-16.</title>
        <authorList>
            <person name="Chen W.-M."/>
        </authorList>
    </citation>
    <scope>NUCLEOTIDE SEQUENCE [LARGE SCALE GENOMIC DNA]</scope>
    <source>
        <strain evidence="1 2">CAR-16</strain>
    </source>
</reference>
<keyword evidence="2" id="KW-1185">Reference proteome</keyword>
<dbReference type="EMBL" id="SDHY01000005">
    <property type="protein sequence ID" value="RXK48273.1"/>
    <property type="molecule type" value="Genomic_DNA"/>
</dbReference>
<dbReference type="SUPFAM" id="SSF53756">
    <property type="entry name" value="UDP-Glycosyltransferase/glycogen phosphorylase"/>
    <property type="match status" value="1"/>
</dbReference>
<evidence type="ECO:0008006" key="3">
    <source>
        <dbReference type="Google" id="ProtNLM"/>
    </source>
</evidence>
<protein>
    <recommendedName>
        <fullName evidence="3">Glycosyltransferase</fullName>
    </recommendedName>
</protein>
<dbReference type="Gene3D" id="3.40.50.2000">
    <property type="entry name" value="Glycogen Phosphorylase B"/>
    <property type="match status" value="2"/>
</dbReference>
<dbReference type="AlphaFoldDB" id="A0A4Q1BYV6"/>
<proteinExistence type="predicted"/>
<organism evidence="1 2">
    <name type="scientific">Aquirufa rosea</name>
    <dbReference type="NCBI Taxonomy" id="2509241"/>
    <lineage>
        <taxon>Bacteria</taxon>
        <taxon>Pseudomonadati</taxon>
        <taxon>Bacteroidota</taxon>
        <taxon>Cytophagia</taxon>
        <taxon>Cytophagales</taxon>
        <taxon>Flectobacillaceae</taxon>
        <taxon>Aquirufa</taxon>
    </lineage>
</organism>
<evidence type="ECO:0000313" key="1">
    <source>
        <dbReference type="EMBL" id="RXK48273.1"/>
    </source>
</evidence>
<comment type="caution">
    <text evidence="1">The sequence shown here is derived from an EMBL/GenBank/DDBJ whole genome shotgun (WGS) entry which is preliminary data.</text>
</comment>
<dbReference type="Proteomes" id="UP000289455">
    <property type="component" value="Unassembled WGS sequence"/>
</dbReference>
<accession>A0A4Q1BYV6</accession>